<dbReference type="EMBL" id="JBHSXS010000008">
    <property type="protein sequence ID" value="MFC6881563.1"/>
    <property type="molecule type" value="Genomic_DNA"/>
</dbReference>
<evidence type="ECO:0000259" key="3">
    <source>
        <dbReference type="Pfam" id="PF03372"/>
    </source>
</evidence>
<sequence>MTDTSDDRPTRPAEATGRPGRPGRLRALTEPRRGRWRTVAAWTGAGAWGVWAAVRFAGGDRIPGVEVPSAPLLALTPYVAATVPVPVLAALLLRRWRAAAVAGVVAAGLAAAVLPRAIGGDEPAARGPVLRVVTANLMFGEADPARLVEIVRRARADVLSLQELPPEAVARYERAGLSALLPHKVIDPRWGAAGSGLYSRHPMRALPPLPRTQMAMPQAELALPDGRRVQITAVHPVPPISAESLHDWKRDLGALPPARSSAATPGGGNAAGAPVRILAGDFNATLDHAGLRRLIGRGYADAADRDGKGLVPTWGLGGPRPPLTIDHVLVDRRCAVRGVAVHDLPGSDHRAVSTEIRLP</sequence>
<feature type="domain" description="Endonuclease/exonuclease/phosphatase" evidence="3">
    <location>
        <begin position="133"/>
        <end position="349"/>
    </location>
</feature>
<dbReference type="InterPro" id="IPR005135">
    <property type="entry name" value="Endo/exonuclease/phosphatase"/>
</dbReference>
<feature type="compositionally biased region" description="Basic and acidic residues" evidence="1">
    <location>
        <begin position="1"/>
        <end position="11"/>
    </location>
</feature>
<evidence type="ECO:0000313" key="4">
    <source>
        <dbReference type="EMBL" id="MFC6881563.1"/>
    </source>
</evidence>
<comment type="caution">
    <text evidence="4">The sequence shown here is derived from an EMBL/GenBank/DDBJ whole genome shotgun (WGS) entry which is preliminary data.</text>
</comment>
<protein>
    <submittedName>
        <fullName evidence="4">Endonuclease/exonuclease/phosphatase family protein</fullName>
    </submittedName>
</protein>
<dbReference type="SUPFAM" id="SSF56219">
    <property type="entry name" value="DNase I-like"/>
    <property type="match status" value="1"/>
</dbReference>
<feature type="transmembrane region" description="Helical" evidence="2">
    <location>
        <begin position="70"/>
        <end position="93"/>
    </location>
</feature>
<dbReference type="Gene3D" id="3.60.10.10">
    <property type="entry name" value="Endonuclease/exonuclease/phosphatase"/>
    <property type="match status" value="1"/>
</dbReference>
<dbReference type="RefSeq" id="WP_206681288.1">
    <property type="nucleotide sequence ID" value="NZ_JBHSXE010000001.1"/>
</dbReference>
<keyword evidence="4" id="KW-0255">Endonuclease</keyword>
<proteinExistence type="predicted"/>
<gene>
    <name evidence="4" type="ORF">ACFQKB_17525</name>
</gene>
<keyword evidence="5" id="KW-1185">Reference proteome</keyword>
<reference evidence="5" key="1">
    <citation type="journal article" date="2019" name="Int. J. Syst. Evol. Microbiol.">
        <title>The Global Catalogue of Microorganisms (GCM) 10K type strain sequencing project: providing services to taxonomists for standard genome sequencing and annotation.</title>
        <authorList>
            <consortium name="The Broad Institute Genomics Platform"/>
            <consortium name="The Broad Institute Genome Sequencing Center for Infectious Disease"/>
            <person name="Wu L."/>
            <person name="Ma J."/>
        </authorList>
    </citation>
    <scope>NUCLEOTIDE SEQUENCE [LARGE SCALE GENOMIC DNA]</scope>
    <source>
        <strain evidence="5">JCM 3369</strain>
    </source>
</reference>
<evidence type="ECO:0000313" key="5">
    <source>
        <dbReference type="Proteomes" id="UP001596380"/>
    </source>
</evidence>
<keyword evidence="2" id="KW-1133">Transmembrane helix</keyword>
<dbReference type="Pfam" id="PF03372">
    <property type="entry name" value="Exo_endo_phos"/>
    <property type="match status" value="1"/>
</dbReference>
<dbReference type="GO" id="GO:0004519">
    <property type="term" value="F:endonuclease activity"/>
    <property type="evidence" value="ECO:0007669"/>
    <property type="project" value="UniProtKB-KW"/>
</dbReference>
<keyword evidence="4" id="KW-0540">Nuclease</keyword>
<keyword evidence="2" id="KW-0812">Transmembrane</keyword>
<keyword evidence="4" id="KW-0378">Hydrolase</keyword>
<keyword evidence="2" id="KW-0472">Membrane</keyword>
<name>A0ABW2CKC6_9ACTN</name>
<feature type="transmembrane region" description="Helical" evidence="2">
    <location>
        <begin position="39"/>
        <end position="58"/>
    </location>
</feature>
<evidence type="ECO:0000256" key="1">
    <source>
        <dbReference type="SAM" id="MobiDB-lite"/>
    </source>
</evidence>
<feature type="region of interest" description="Disordered" evidence="1">
    <location>
        <begin position="1"/>
        <end position="26"/>
    </location>
</feature>
<dbReference type="Proteomes" id="UP001596380">
    <property type="component" value="Unassembled WGS sequence"/>
</dbReference>
<evidence type="ECO:0000256" key="2">
    <source>
        <dbReference type="SAM" id="Phobius"/>
    </source>
</evidence>
<dbReference type="InterPro" id="IPR036691">
    <property type="entry name" value="Endo/exonu/phosph_ase_sf"/>
</dbReference>
<organism evidence="4 5">
    <name type="scientific">Actinomadura yumaensis</name>
    <dbReference type="NCBI Taxonomy" id="111807"/>
    <lineage>
        <taxon>Bacteria</taxon>
        <taxon>Bacillati</taxon>
        <taxon>Actinomycetota</taxon>
        <taxon>Actinomycetes</taxon>
        <taxon>Streptosporangiales</taxon>
        <taxon>Thermomonosporaceae</taxon>
        <taxon>Actinomadura</taxon>
    </lineage>
</organism>
<feature type="transmembrane region" description="Helical" evidence="2">
    <location>
        <begin position="100"/>
        <end position="118"/>
    </location>
</feature>
<accession>A0ABW2CKC6</accession>